<dbReference type="Proteomes" id="UP000295136">
    <property type="component" value="Unassembled WGS sequence"/>
</dbReference>
<keyword evidence="2" id="KW-1185">Reference proteome</keyword>
<gene>
    <name evidence="1" type="ORF">E1295_35900</name>
</gene>
<reference evidence="1 2" key="1">
    <citation type="submission" date="2019-03" db="EMBL/GenBank/DDBJ databases">
        <title>Draft genome sequences of novel Actinobacteria.</title>
        <authorList>
            <person name="Sahin N."/>
            <person name="Ay H."/>
            <person name="Saygin H."/>
        </authorList>
    </citation>
    <scope>NUCLEOTIDE SEQUENCE [LARGE SCALE GENOMIC DNA]</scope>
    <source>
        <strain evidence="1 2">6K102</strain>
    </source>
</reference>
<dbReference type="InterPro" id="IPR049735">
    <property type="entry name" value="NovE/LmbU-like"/>
</dbReference>
<dbReference type="RefSeq" id="WP_132637671.1">
    <property type="nucleotide sequence ID" value="NZ_SMLD01000138.1"/>
</dbReference>
<evidence type="ECO:0000313" key="1">
    <source>
        <dbReference type="EMBL" id="TDE35746.1"/>
    </source>
</evidence>
<name>A0A4V2Z7A8_9ACTN</name>
<proteinExistence type="predicted"/>
<dbReference type="AlphaFoldDB" id="A0A4V2Z7A8"/>
<protein>
    <submittedName>
        <fullName evidence="1">LmbU and cloE</fullName>
    </submittedName>
</protein>
<organism evidence="1 2">
    <name type="scientific">Nonomuraea mesophila</name>
    <dbReference type="NCBI Taxonomy" id="2530382"/>
    <lineage>
        <taxon>Bacteria</taxon>
        <taxon>Bacillati</taxon>
        <taxon>Actinomycetota</taxon>
        <taxon>Actinomycetes</taxon>
        <taxon>Streptosporangiales</taxon>
        <taxon>Streptosporangiaceae</taxon>
        <taxon>Nonomuraea</taxon>
    </lineage>
</organism>
<comment type="caution">
    <text evidence="1">The sequence shown here is derived from an EMBL/GenBank/DDBJ whole genome shotgun (WGS) entry which is preliminary data.</text>
</comment>
<dbReference type="EMBL" id="SMLD01000138">
    <property type="protein sequence ID" value="TDE35746.1"/>
    <property type="molecule type" value="Genomic_DNA"/>
</dbReference>
<accession>A0A4V2Z7A8</accession>
<sequence length="201" mass="22456">MANRLGLEPSVRAGRIGLSIPAGLPFDTWEKIGDQLRVIGDSSAWWLGDWLVYGETSFPDRYRLAISQTHLAYKTLRNYAWVARNVPMSRRRDALSLQHHAQVAALSGDEQERWLARAEEEGWPQSRLRKEIQASRARTADSEPIKVAVTVHISFERERRWRAAAQVASVSLPEWIAHTLDHAAGHVDGDMAIGASGAQAV</sequence>
<evidence type="ECO:0000313" key="2">
    <source>
        <dbReference type="Proteomes" id="UP000295136"/>
    </source>
</evidence>
<dbReference type="NCBIfam" id="NF038070">
    <property type="entry name" value="LmbU_fam_TF"/>
    <property type="match status" value="1"/>
</dbReference>